<evidence type="ECO:0000256" key="4">
    <source>
        <dbReference type="ARBA" id="ARBA00022605"/>
    </source>
</evidence>
<evidence type="ECO:0000256" key="3">
    <source>
        <dbReference type="ARBA" id="ARBA00022563"/>
    </source>
</evidence>
<dbReference type="InterPro" id="IPR039429">
    <property type="entry name" value="SHMT-like_dom"/>
</dbReference>
<evidence type="ECO:0000313" key="10">
    <source>
        <dbReference type="Proteomes" id="UP000198612"/>
    </source>
</evidence>
<dbReference type="GO" id="GO:0005737">
    <property type="term" value="C:cytoplasm"/>
    <property type="evidence" value="ECO:0007669"/>
    <property type="project" value="TreeGrafter"/>
</dbReference>
<dbReference type="Proteomes" id="UP000199519">
    <property type="component" value="Unassembled WGS sequence"/>
</dbReference>
<comment type="similarity">
    <text evidence="2">Belongs to the SHMT family.</text>
</comment>
<feature type="domain" description="Serine hydroxymethyltransferase-like" evidence="7">
    <location>
        <begin position="9"/>
        <end position="379"/>
    </location>
</feature>
<dbReference type="Gene3D" id="3.40.640.10">
    <property type="entry name" value="Type I PLP-dependent aspartate aminotransferase-like (Major domain)"/>
    <property type="match status" value="1"/>
</dbReference>
<name>A0A1I0DAW8_9FIRM</name>
<keyword evidence="4" id="KW-0028">Amino-acid biosynthesis</keyword>
<reference evidence="10 11" key="1">
    <citation type="submission" date="2016-10" db="EMBL/GenBank/DDBJ databases">
        <authorList>
            <person name="Varghese N."/>
            <person name="Submissions S."/>
        </authorList>
    </citation>
    <scope>NUCLEOTIDE SEQUENCE [LARGE SCALE GENOMIC DNA]</scope>
    <source>
        <strain evidence="8 11">WG2</strain>
        <strain evidence="9 10">WG5</strain>
    </source>
</reference>
<dbReference type="GO" id="GO:0032259">
    <property type="term" value="P:methylation"/>
    <property type="evidence" value="ECO:0007669"/>
    <property type="project" value="UniProtKB-KW"/>
</dbReference>
<dbReference type="SUPFAM" id="SSF53383">
    <property type="entry name" value="PLP-dependent transferases"/>
    <property type="match status" value="1"/>
</dbReference>
<evidence type="ECO:0000256" key="1">
    <source>
        <dbReference type="ARBA" id="ARBA00001933"/>
    </source>
</evidence>
<dbReference type="GO" id="GO:0008168">
    <property type="term" value="F:methyltransferase activity"/>
    <property type="evidence" value="ECO:0007669"/>
    <property type="project" value="UniProtKB-KW"/>
</dbReference>
<dbReference type="Gene3D" id="3.90.1150.10">
    <property type="entry name" value="Aspartate Aminotransferase, domain 1"/>
    <property type="match status" value="1"/>
</dbReference>
<dbReference type="InterPro" id="IPR049943">
    <property type="entry name" value="Ser_HO-MeTrfase-like"/>
</dbReference>
<organism evidence="9 10">
    <name type="scientific">Halanaerobium congolense</name>
    <dbReference type="NCBI Taxonomy" id="54121"/>
    <lineage>
        <taxon>Bacteria</taxon>
        <taxon>Bacillati</taxon>
        <taxon>Bacillota</taxon>
        <taxon>Clostridia</taxon>
        <taxon>Halanaerobiales</taxon>
        <taxon>Halanaerobiaceae</taxon>
        <taxon>Halanaerobium</taxon>
    </lineage>
</organism>
<dbReference type="PANTHER" id="PTHR11680:SF35">
    <property type="entry name" value="SERINE HYDROXYMETHYLTRANSFERASE 1"/>
    <property type="match status" value="1"/>
</dbReference>
<protein>
    <submittedName>
        <fullName evidence="9">Glycine hydroxymethyltransferase</fullName>
    </submittedName>
</protein>
<dbReference type="EMBL" id="FOHG01000069">
    <property type="protein sequence ID" value="SET29095.1"/>
    <property type="molecule type" value="Genomic_DNA"/>
</dbReference>
<dbReference type="EMBL" id="FNBJ01000075">
    <property type="protein sequence ID" value="SDG26812.1"/>
    <property type="molecule type" value="Genomic_DNA"/>
</dbReference>
<dbReference type="Pfam" id="PF00464">
    <property type="entry name" value="SHMT"/>
    <property type="match status" value="1"/>
</dbReference>
<dbReference type="RefSeq" id="WP_089721068.1">
    <property type="nucleotide sequence ID" value="NZ_FNBJ01000075.1"/>
</dbReference>
<proteinExistence type="inferred from homology"/>
<sequence length="413" mass="46195">MINIFNSLKEIDELLDKHNNYRNNCLNLIASENYINPVIGEYLKSDLVGRYGCYEGLEGEEREYTGNKYIKEIETKTQDLVKDIFKAKYCDLRPIGGHIAGVATVLALTDPDDLIMEVVLENWGHGLIEPMADTVGHFDRVFNVEAIPYKENQTIDTAKFIKKIEEKKPKLIILGSSGMLFPEAVEKIAEAANDVGAYLIHDSSHISGLIAGGVFPNPLEQGADAVFCSTHKSFPGPQGGIILSNSKEIMLKVNEVIPSLVTSHHINRLPALAAAILEMKKFGDKYGKQIIQNSKALAEELDNKGFNVLAKERGFTESHLILMDVSEFGGSYKAARMLEKSQILSSDDFGGPDREIRIGTAEITRRGMKEKDMKKIADFFERVLINQEDELSVIDDLKNYLIKFDNNLYCIEK</sequence>
<accession>A0A1I0DAW8</accession>
<evidence type="ECO:0000259" key="7">
    <source>
        <dbReference type="Pfam" id="PF00464"/>
    </source>
</evidence>
<evidence type="ECO:0000313" key="8">
    <source>
        <dbReference type="EMBL" id="SDG26812.1"/>
    </source>
</evidence>
<keyword evidence="9" id="KW-0808">Transferase</keyword>
<keyword evidence="11" id="KW-1185">Reference proteome</keyword>
<dbReference type="PIRSF" id="PIRSF000412">
    <property type="entry name" value="SHMT"/>
    <property type="match status" value="1"/>
</dbReference>
<keyword evidence="5 6" id="KW-0663">Pyridoxal phosphate</keyword>
<dbReference type="PANTHER" id="PTHR11680">
    <property type="entry name" value="SERINE HYDROXYMETHYLTRANSFERASE"/>
    <property type="match status" value="1"/>
</dbReference>
<evidence type="ECO:0000313" key="11">
    <source>
        <dbReference type="Proteomes" id="UP000199519"/>
    </source>
</evidence>
<dbReference type="GO" id="GO:0030170">
    <property type="term" value="F:pyridoxal phosphate binding"/>
    <property type="evidence" value="ECO:0007669"/>
    <property type="project" value="InterPro"/>
</dbReference>
<evidence type="ECO:0000256" key="2">
    <source>
        <dbReference type="ARBA" id="ARBA00006376"/>
    </source>
</evidence>
<dbReference type="AlphaFoldDB" id="A0A1I0DAW8"/>
<feature type="modified residue" description="N6-(pyridoxal phosphate)lysine" evidence="6">
    <location>
        <position position="232"/>
    </location>
</feature>
<evidence type="ECO:0000313" key="9">
    <source>
        <dbReference type="EMBL" id="SET29095.1"/>
    </source>
</evidence>
<gene>
    <name evidence="8" type="ORF">SAMN04488598_1753</name>
    <name evidence="9" type="ORF">SAMN04515652_1693</name>
</gene>
<evidence type="ECO:0000256" key="5">
    <source>
        <dbReference type="ARBA" id="ARBA00022898"/>
    </source>
</evidence>
<dbReference type="GO" id="GO:0004372">
    <property type="term" value="F:glycine hydroxymethyltransferase activity"/>
    <property type="evidence" value="ECO:0007669"/>
    <property type="project" value="InterPro"/>
</dbReference>
<dbReference type="GO" id="GO:0035999">
    <property type="term" value="P:tetrahydrofolate interconversion"/>
    <property type="evidence" value="ECO:0007669"/>
    <property type="project" value="InterPro"/>
</dbReference>
<keyword evidence="3" id="KW-0554">One-carbon metabolism</keyword>
<dbReference type="InterPro" id="IPR001085">
    <property type="entry name" value="Ser_HO-MeTrfase"/>
</dbReference>
<comment type="cofactor">
    <cofactor evidence="1 6">
        <name>pyridoxal 5'-phosphate</name>
        <dbReference type="ChEBI" id="CHEBI:597326"/>
    </cofactor>
</comment>
<dbReference type="GO" id="GO:0019264">
    <property type="term" value="P:glycine biosynthetic process from serine"/>
    <property type="evidence" value="ECO:0007669"/>
    <property type="project" value="InterPro"/>
</dbReference>
<keyword evidence="9" id="KW-0489">Methyltransferase</keyword>
<evidence type="ECO:0000256" key="6">
    <source>
        <dbReference type="PIRSR" id="PIRSR000412-50"/>
    </source>
</evidence>
<dbReference type="InterPro" id="IPR015422">
    <property type="entry name" value="PyrdxlP-dep_Trfase_small"/>
</dbReference>
<dbReference type="Proteomes" id="UP000198612">
    <property type="component" value="Unassembled WGS sequence"/>
</dbReference>
<dbReference type="InterPro" id="IPR015424">
    <property type="entry name" value="PyrdxlP-dep_Trfase"/>
</dbReference>
<dbReference type="InterPro" id="IPR015421">
    <property type="entry name" value="PyrdxlP-dep_Trfase_major"/>
</dbReference>